<sequence length="70" mass="7430">MEKQSFSLVGFAFALLSFAFNPLGSVSILAIVFSSIGLKERRHLGSHGFCVGGLCGGIVSLVLKIVEIFL</sequence>
<keyword evidence="1" id="KW-0472">Membrane</keyword>
<comment type="caution">
    <text evidence="3">The sequence shown here is derived from an EMBL/GenBank/DDBJ whole genome shotgun (WGS) entry which is preliminary data.</text>
</comment>
<dbReference type="EMBL" id="JALDAW010000011">
    <property type="protein sequence ID" value="MDY5167802.1"/>
    <property type="molecule type" value="Genomic_DNA"/>
</dbReference>
<name>A0A318KLH9_9FIRM</name>
<feature type="transmembrane region" description="Helical" evidence="1">
    <location>
        <begin position="6"/>
        <end position="32"/>
    </location>
</feature>
<evidence type="ECO:0008006" key="5">
    <source>
        <dbReference type="Google" id="ProtNLM"/>
    </source>
</evidence>
<dbReference type="Proteomes" id="UP001276902">
    <property type="component" value="Unassembled WGS sequence"/>
</dbReference>
<keyword evidence="1" id="KW-0812">Transmembrane</keyword>
<organism evidence="3 4">
    <name type="scientific">Dielma fastidiosa</name>
    <dbReference type="NCBI Taxonomy" id="1034346"/>
    <lineage>
        <taxon>Bacteria</taxon>
        <taxon>Bacillati</taxon>
        <taxon>Bacillota</taxon>
        <taxon>Erysipelotrichia</taxon>
        <taxon>Erysipelotrichales</taxon>
        <taxon>Erysipelotrichaceae</taxon>
        <taxon>Dielma</taxon>
    </lineage>
</organism>
<accession>A0A318KLH9</accession>
<keyword evidence="4" id="KW-1185">Reference proteome</keyword>
<feature type="transmembrane region" description="Helical" evidence="1">
    <location>
        <begin position="44"/>
        <end position="66"/>
    </location>
</feature>
<dbReference type="STRING" id="1034346.GCA_000313565_01356"/>
<dbReference type="OrthoDB" id="9912251at2"/>
<keyword evidence="1" id="KW-1133">Transmembrane helix</keyword>
<dbReference type="Proteomes" id="UP000247612">
    <property type="component" value="Unassembled WGS sequence"/>
</dbReference>
<reference evidence="2" key="2">
    <citation type="submission" date="2022-03" db="EMBL/GenBank/DDBJ databases">
        <title>First case of bacteraemia caused by Dielma fastidiosa in a patient hospitalised with diverticulitis.</title>
        <authorList>
            <person name="Forman-Ankjaer B."/>
            <person name="Hvid-Jensen F."/>
            <person name="Kobel C.M."/>
            <person name="Greve T."/>
        </authorList>
    </citation>
    <scope>NUCLEOTIDE SEQUENCE</scope>
    <source>
        <strain evidence="2">AUH_DF_2021</strain>
    </source>
</reference>
<evidence type="ECO:0000313" key="4">
    <source>
        <dbReference type="Proteomes" id="UP000247612"/>
    </source>
</evidence>
<reference evidence="3 4" key="1">
    <citation type="submission" date="2018-05" db="EMBL/GenBank/DDBJ databases">
        <title>Genomic Encyclopedia of Type Strains, Phase IV (KMG-IV): sequencing the most valuable type-strain genomes for metagenomic binning, comparative biology and taxonomic classification.</title>
        <authorList>
            <person name="Goeker M."/>
        </authorList>
    </citation>
    <scope>NUCLEOTIDE SEQUENCE [LARGE SCALE GENOMIC DNA]</scope>
    <source>
        <strain evidence="3 4">JC118</strain>
    </source>
</reference>
<proteinExistence type="predicted"/>
<gene>
    <name evidence="3" type="ORF">DES51_11077</name>
    <name evidence="2" type="ORF">MQE39_06695</name>
</gene>
<dbReference type="AlphaFoldDB" id="A0A318KLH9"/>
<protein>
    <recommendedName>
        <fullName evidence="5">DUF4190 domain-containing protein</fullName>
    </recommendedName>
</protein>
<dbReference type="GeneID" id="94439456"/>
<dbReference type="EMBL" id="QJKH01000010">
    <property type="protein sequence ID" value="PXX77528.1"/>
    <property type="molecule type" value="Genomic_DNA"/>
</dbReference>
<evidence type="ECO:0000256" key="1">
    <source>
        <dbReference type="SAM" id="Phobius"/>
    </source>
</evidence>
<dbReference type="RefSeq" id="WP_022937663.1">
    <property type="nucleotide sequence ID" value="NZ_BAABZA010000001.1"/>
</dbReference>
<evidence type="ECO:0000313" key="2">
    <source>
        <dbReference type="EMBL" id="MDY5167802.1"/>
    </source>
</evidence>
<evidence type="ECO:0000313" key="3">
    <source>
        <dbReference type="EMBL" id="PXX77528.1"/>
    </source>
</evidence>